<accession>A0A3G9FYG8</accession>
<dbReference type="OrthoDB" id="193898at2"/>
<evidence type="ECO:0000256" key="1">
    <source>
        <dbReference type="SAM" id="Phobius"/>
    </source>
</evidence>
<feature type="transmembrane region" description="Helical" evidence="1">
    <location>
        <begin position="171"/>
        <end position="190"/>
    </location>
</feature>
<feature type="transmembrane region" description="Helical" evidence="1">
    <location>
        <begin position="274"/>
        <end position="291"/>
    </location>
</feature>
<evidence type="ECO:0000313" key="3">
    <source>
        <dbReference type="EMBL" id="BBF80100.1"/>
    </source>
</evidence>
<name>A0A3G9FYG8_9CAUL</name>
<dbReference type="AlphaFoldDB" id="A0A3G9FYG8"/>
<dbReference type="Proteomes" id="UP000278756">
    <property type="component" value="Chromosome 1"/>
</dbReference>
<dbReference type="GO" id="GO:0080120">
    <property type="term" value="P:CAAX-box protein maturation"/>
    <property type="evidence" value="ECO:0007669"/>
    <property type="project" value="UniProtKB-ARBA"/>
</dbReference>
<feature type="transmembrane region" description="Helical" evidence="1">
    <location>
        <begin position="20"/>
        <end position="46"/>
    </location>
</feature>
<reference evidence="4" key="2">
    <citation type="journal article" date="2017" name="Plant Physiol. Biochem.">
        <title>Differential oxidative and antioxidative response of duckweed Lemna minor toward plant growth promoting/inhibiting bacteria.</title>
        <authorList>
            <person name="Ishizawa H."/>
            <person name="Kuroda M."/>
            <person name="Morikawa M."/>
            <person name="Ike M."/>
        </authorList>
    </citation>
    <scope>NUCLEOTIDE SEQUENCE [LARGE SCALE GENOMIC DNA]</scope>
    <source>
        <strain evidence="4">M6</strain>
    </source>
</reference>
<dbReference type="Pfam" id="PF02517">
    <property type="entry name" value="Rce1-like"/>
    <property type="match status" value="1"/>
</dbReference>
<dbReference type="PANTHER" id="PTHR39430:SF1">
    <property type="entry name" value="PROTEASE"/>
    <property type="match status" value="1"/>
</dbReference>
<protein>
    <submittedName>
        <fullName evidence="3">Abortive infection protein</fullName>
    </submittedName>
</protein>
<dbReference type="GO" id="GO:0004175">
    <property type="term" value="F:endopeptidase activity"/>
    <property type="evidence" value="ECO:0007669"/>
    <property type="project" value="UniProtKB-ARBA"/>
</dbReference>
<keyword evidence="1" id="KW-0472">Membrane</keyword>
<dbReference type="EMBL" id="AP018827">
    <property type="protein sequence ID" value="BBF80100.1"/>
    <property type="molecule type" value="Genomic_DNA"/>
</dbReference>
<keyword evidence="1" id="KW-0812">Transmembrane</keyword>
<organism evidence="3 4">
    <name type="scientific">Asticcacaulis excentricus</name>
    <dbReference type="NCBI Taxonomy" id="78587"/>
    <lineage>
        <taxon>Bacteria</taxon>
        <taxon>Pseudomonadati</taxon>
        <taxon>Pseudomonadota</taxon>
        <taxon>Alphaproteobacteria</taxon>
        <taxon>Caulobacterales</taxon>
        <taxon>Caulobacteraceae</taxon>
        <taxon>Asticcacaulis</taxon>
    </lineage>
</organism>
<dbReference type="RefSeq" id="WP_126420335.1">
    <property type="nucleotide sequence ID" value="NZ_AP018827.1"/>
</dbReference>
<reference evidence="4" key="1">
    <citation type="journal article" date="2017" name="Biotechnol. Biofuels">
        <title>Evaluation of environmental bacterial communities as a factor affecting the growth of duckweed Lemna minor.</title>
        <authorList>
            <person name="Ishizawa H."/>
            <person name="Kuroda M."/>
            <person name="Morikawa M."/>
            <person name="Ike M."/>
        </authorList>
    </citation>
    <scope>NUCLEOTIDE SEQUENCE [LARGE SCALE GENOMIC DNA]</scope>
    <source>
        <strain evidence="4">M6</strain>
    </source>
</reference>
<evidence type="ECO:0000313" key="4">
    <source>
        <dbReference type="Proteomes" id="UP000278756"/>
    </source>
</evidence>
<dbReference type="InterPro" id="IPR003675">
    <property type="entry name" value="Rce1/LyrA-like_dom"/>
</dbReference>
<dbReference type="PANTHER" id="PTHR39430">
    <property type="entry name" value="MEMBRANE-ASSOCIATED PROTEASE-RELATED"/>
    <property type="match status" value="1"/>
</dbReference>
<keyword evidence="1" id="KW-1133">Transmembrane helix</keyword>
<feature type="domain" description="CAAX prenyl protease 2/Lysostaphin resistance protein A-like" evidence="2">
    <location>
        <begin position="138"/>
        <end position="233"/>
    </location>
</feature>
<feature type="transmembrane region" description="Helical" evidence="1">
    <location>
        <begin position="132"/>
        <end position="151"/>
    </location>
</feature>
<feature type="transmembrane region" description="Helical" evidence="1">
    <location>
        <begin position="196"/>
        <end position="213"/>
    </location>
</feature>
<feature type="transmembrane region" description="Helical" evidence="1">
    <location>
        <begin position="220"/>
        <end position="240"/>
    </location>
</feature>
<proteinExistence type="predicted"/>
<feature type="transmembrane region" description="Helical" evidence="1">
    <location>
        <begin position="58"/>
        <end position="78"/>
    </location>
</feature>
<feature type="transmembrane region" description="Helical" evidence="1">
    <location>
        <begin position="99"/>
        <end position="120"/>
    </location>
</feature>
<gene>
    <name evidence="3" type="ORF">EM6_0678</name>
</gene>
<evidence type="ECO:0000259" key="2">
    <source>
        <dbReference type="Pfam" id="PF02517"/>
    </source>
</evidence>
<sequence>MAGIDLYAPRPARARRTWTWAAIVLTIVFIILGQIPVVIAMTWLKLPLETGIDWRADALMLLFFAPIALIFFLWTFLFERRGIAALGFNRDGLKRYLRGLGIGFGFAAAAIGGIWLAGGYTIESLGAWGKPGLMTFVPIAAIFAGFMVQGATEEIAMRGYLMQVVASRHGIYWGIGVSMLVFSLLHAANIPPSKELFLGLTNIVLVGIFFSLYTIQERSLWGVCAWHSAWNFLLGAGFGVEVSGQNLDVLPLVTDLKSTGAAWWITGGKFGPEGSVVTSAVLIAGIAYLVWKGALRPQAALPEHA</sequence>